<dbReference type="EMBL" id="MU795034">
    <property type="protein sequence ID" value="KAJ3812093.1"/>
    <property type="molecule type" value="Genomic_DNA"/>
</dbReference>
<dbReference type="Proteomes" id="UP001163835">
    <property type="component" value="Unassembled WGS sequence"/>
</dbReference>
<comment type="caution">
    <text evidence="1">The sequence shown here is derived from an EMBL/GenBank/DDBJ whole genome shotgun (WGS) entry which is preliminary data.</text>
</comment>
<evidence type="ECO:0000313" key="2">
    <source>
        <dbReference type="Proteomes" id="UP001163835"/>
    </source>
</evidence>
<reference evidence="1" key="1">
    <citation type="submission" date="2022-09" db="EMBL/GenBank/DDBJ databases">
        <title>A Global Phylogenomic Analysis of the Shiitake Genus Lentinula.</title>
        <authorList>
            <consortium name="DOE Joint Genome Institute"/>
            <person name="Sierra-Patev S."/>
            <person name="Min B."/>
            <person name="Naranjo-Ortiz M."/>
            <person name="Looney B."/>
            <person name="Konkel Z."/>
            <person name="Slot J.C."/>
            <person name="Sakamoto Y."/>
            <person name="Steenwyk J.L."/>
            <person name="Rokas A."/>
            <person name="Carro J."/>
            <person name="Camarero S."/>
            <person name="Ferreira P."/>
            <person name="Molpeceres G."/>
            <person name="Ruiz-Duenas F.J."/>
            <person name="Serrano A."/>
            <person name="Henrissat B."/>
            <person name="Drula E."/>
            <person name="Hughes K.W."/>
            <person name="Mata J.L."/>
            <person name="Ishikawa N.K."/>
            <person name="Vargas-Isla R."/>
            <person name="Ushijima S."/>
            <person name="Smith C.A."/>
            <person name="Ahrendt S."/>
            <person name="Andreopoulos W."/>
            <person name="He G."/>
            <person name="Labutti K."/>
            <person name="Lipzen A."/>
            <person name="Ng V."/>
            <person name="Riley R."/>
            <person name="Sandor L."/>
            <person name="Barry K."/>
            <person name="Martinez A.T."/>
            <person name="Xiao Y."/>
            <person name="Gibbons J.G."/>
            <person name="Terashima K."/>
            <person name="Grigoriev I.V."/>
            <person name="Hibbett D.S."/>
        </authorList>
    </citation>
    <scope>NUCLEOTIDE SEQUENCE</scope>
    <source>
        <strain evidence="1">TMI1499</strain>
    </source>
</reference>
<name>A0ACC1U543_9AGAR</name>
<organism evidence="1 2">
    <name type="scientific">Lentinula aff. lateritia</name>
    <dbReference type="NCBI Taxonomy" id="2804960"/>
    <lineage>
        <taxon>Eukaryota</taxon>
        <taxon>Fungi</taxon>
        <taxon>Dikarya</taxon>
        <taxon>Basidiomycota</taxon>
        <taxon>Agaricomycotina</taxon>
        <taxon>Agaricomycetes</taxon>
        <taxon>Agaricomycetidae</taxon>
        <taxon>Agaricales</taxon>
        <taxon>Marasmiineae</taxon>
        <taxon>Omphalotaceae</taxon>
        <taxon>Lentinula</taxon>
    </lineage>
</organism>
<accession>A0ACC1U543</accession>
<protein>
    <submittedName>
        <fullName evidence="1">Uncharacterized protein</fullName>
    </submittedName>
</protein>
<evidence type="ECO:0000313" key="1">
    <source>
        <dbReference type="EMBL" id="KAJ3812093.1"/>
    </source>
</evidence>
<proteinExistence type="predicted"/>
<gene>
    <name evidence="1" type="ORF">F5876DRAFT_38140</name>
</gene>
<keyword evidence="2" id="KW-1185">Reference proteome</keyword>
<sequence>MLAGAVFALSLTGLTVYGQSASSSAASSSVTSSSVATSSAASAASSGATSSSVSGSTNTEATALTFSLTVTNPTAIPLASITANETSLATIPLPSTATPGATNTFLSEAPVLPNPTSIVSSNYPTLDKVPPTDSDEVQQWIAEVAASGISIPNITQTVLGGCPANAEAAADTSRCWWSCTGCVRDTDVQECPTKLTWGLTYDDGPSFYTPNLLTYLTANHLSATFFTVGSRCAQFPVTLQEEFMAGHQIAVHTWSHPYLTTLTNEQVIAELGWTKKVIKDVTGVTPNMMRPPYGDIDDRVRNISIAMGLTPVMWTRINATATFDTDDFDVHGGLASSYGVLNNWQNIITQANEIDTGFIVLEHDLFEETVQLATGYILPSAMNQSFDIKPVINCLNKPLSDAYIETNDNSTNPPAASGMSNYLHSLPFRTILIWFSGVVTLSSGAPGSASTTGAASSSNSGVGLKVSGTSTALTLSGGFAFVALFL</sequence>